<keyword evidence="2" id="KW-1185">Reference proteome</keyword>
<dbReference type="Gene3D" id="3.40.50.880">
    <property type="match status" value="1"/>
</dbReference>
<dbReference type="InterPro" id="IPR003737">
    <property type="entry name" value="GlcNAc_PI_deacetylase-related"/>
</dbReference>
<dbReference type="SUPFAM" id="SSF52317">
    <property type="entry name" value="Class I glutamine amidotransferase-like"/>
    <property type="match status" value="1"/>
</dbReference>
<reference evidence="1 2" key="1">
    <citation type="submission" date="2018-05" db="EMBL/GenBank/DDBJ databases">
        <title>Complete genome sequence of Arcticibacterium luteifluviistationis SM1504T, a cytophagaceae bacterium isolated from Arctic surface seawater.</title>
        <authorList>
            <person name="Li Y."/>
            <person name="Qin Q.-L."/>
        </authorList>
    </citation>
    <scope>NUCLEOTIDE SEQUENCE [LARGE SCALE GENOMIC DNA]</scope>
    <source>
        <strain evidence="1 2">SM1504</strain>
    </source>
</reference>
<proteinExistence type="predicted"/>
<dbReference type="SUPFAM" id="SSF102588">
    <property type="entry name" value="LmbE-like"/>
    <property type="match status" value="1"/>
</dbReference>
<evidence type="ECO:0000313" key="1">
    <source>
        <dbReference type="EMBL" id="AWW00777.1"/>
    </source>
</evidence>
<name>A0A2Z4GHN2_9BACT</name>
<dbReference type="KEGG" id="als:DJ013_02995"/>
<dbReference type="AlphaFoldDB" id="A0A2Z4GHN2"/>
<protein>
    <submittedName>
        <fullName evidence="1">LmbE family protein</fullName>
    </submittedName>
</protein>
<dbReference type="CDD" id="cd03143">
    <property type="entry name" value="A4_beta-galactosidase_middle_domain"/>
    <property type="match status" value="1"/>
</dbReference>
<dbReference type="Pfam" id="PF02585">
    <property type="entry name" value="PIG-L"/>
    <property type="match status" value="1"/>
</dbReference>
<dbReference type="Gene3D" id="3.40.50.10320">
    <property type="entry name" value="LmbE-like"/>
    <property type="match status" value="1"/>
</dbReference>
<accession>A0A2Z4GHN2</accession>
<dbReference type="InterPro" id="IPR024078">
    <property type="entry name" value="LmbE-like_dom_sf"/>
</dbReference>
<dbReference type="OrthoDB" id="9759749at2"/>
<evidence type="ECO:0000313" key="2">
    <source>
        <dbReference type="Proteomes" id="UP000249873"/>
    </source>
</evidence>
<dbReference type="InterPro" id="IPR029062">
    <property type="entry name" value="Class_I_gatase-like"/>
</dbReference>
<gene>
    <name evidence="1" type="ORF">DJ013_02995</name>
</gene>
<dbReference type="EMBL" id="CP029480">
    <property type="protein sequence ID" value="AWW00777.1"/>
    <property type="molecule type" value="Genomic_DNA"/>
</dbReference>
<dbReference type="Proteomes" id="UP000249873">
    <property type="component" value="Chromosome"/>
</dbReference>
<sequence>MVTNDNHTKHVVLKNLFINLIYLNIRKLMKKLSLLLLLLTCFIVRSFAQNTNYSTGSLLQGLDKLNVVGTALYIAAHPDDENTLLITWLANEKKVRTGYIAMTRGDGGQNLIGTEKGDFAGLLRTQELLGARGIDGGEQFFTRANDFGYSKTTEEALETWGKEKVLSDLVYRIRKFQPDVLITRFPPDERAGHGHHSASSLLAEEAFDAAANPNVFPEQLKEVDTWQAKRLVWNFYNRGFTNTPPDDDSDFITMNIGGYNPYLGESYGEIGSRARSMHKSQGFGAGLFRGERMEILKHTKGQPAKEDLFDGVNTTWSRIKGGEIVTKIIIDIKRNFNPEMPAASVPALNQLYKLIQTLPKSPIVDTKLDELENLILRFAGIHLEINASDYNVSPGDELSGTLRVINRSFLKASLNGFEIPKLNYSINSNTVLNEDSRLEVPFKVLVPKSMDISQPYWLKEKHPIGNYVISDESLKGLPLSPPSIIGEIKLNIEGLLLTINLPIDYKYVEPSFGEIYRPLEVSPTITLSPNTSSLVFNSTKSQNILVTVRASEENVKGNVYLELPNGWSYTPKTASFNLSEKNSESVIKFSVIPPKEASEGHILIKANVNGQEFENARNSIKYDHIPQTTTFPKAEIELVKLDLKKKGKKVGYIQGAGDDIPEALKQIGYSVDFLSEEDLSKDLSGYQAILVGIRAYNVHEWLPFYHDKLMTYVKNGGNLIAQYQTSRGSEKFTDKMGPYPFNLTRDRVSEEDAEVRFLNVDEPILNKPNKLGSADFNDWVQERGLYFASDWETNYSGVFSMNDKNESPKSGSLIYTKYGSGNYVYTGISFFRELPAGVSGAYRLMANLISMK</sequence>
<organism evidence="1 2">
    <name type="scientific">Arcticibacterium luteifluviistationis</name>
    <dbReference type="NCBI Taxonomy" id="1784714"/>
    <lineage>
        <taxon>Bacteria</taxon>
        <taxon>Pseudomonadati</taxon>
        <taxon>Bacteroidota</taxon>
        <taxon>Cytophagia</taxon>
        <taxon>Cytophagales</taxon>
        <taxon>Leadbetterellaceae</taxon>
        <taxon>Arcticibacterium</taxon>
    </lineage>
</organism>